<evidence type="ECO:0000313" key="3">
    <source>
        <dbReference type="Proteomes" id="UP000250299"/>
    </source>
</evidence>
<feature type="transmembrane region" description="Helical" evidence="1">
    <location>
        <begin position="171"/>
        <end position="191"/>
    </location>
</feature>
<evidence type="ECO:0000313" key="2">
    <source>
        <dbReference type="EMBL" id="AWY43744.1"/>
    </source>
</evidence>
<organism evidence="2 3">
    <name type="scientific">Pseudomonas putida</name>
    <name type="common">Arthrobacter siderocapsulatus</name>
    <dbReference type="NCBI Taxonomy" id="303"/>
    <lineage>
        <taxon>Bacteria</taxon>
        <taxon>Pseudomonadati</taxon>
        <taxon>Pseudomonadota</taxon>
        <taxon>Gammaproteobacteria</taxon>
        <taxon>Pseudomonadales</taxon>
        <taxon>Pseudomonadaceae</taxon>
        <taxon>Pseudomonas</taxon>
    </lineage>
</organism>
<accession>A0A2Z4RV70</accession>
<dbReference type="OrthoDB" id="9920088at2"/>
<evidence type="ECO:0000256" key="1">
    <source>
        <dbReference type="SAM" id="Phobius"/>
    </source>
</evidence>
<dbReference type="EMBL" id="CP029693">
    <property type="protein sequence ID" value="AWY43744.1"/>
    <property type="molecule type" value="Genomic_DNA"/>
</dbReference>
<name>A0A2Z4RV70_PSEPU</name>
<keyword evidence="1" id="KW-1133">Transmembrane helix</keyword>
<gene>
    <name evidence="2" type="ORF">DKY63_29025</name>
</gene>
<dbReference type="Proteomes" id="UP000250299">
    <property type="component" value="Chromosome"/>
</dbReference>
<keyword evidence="1" id="KW-0472">Membrane</keyword>
<proteinExistence type="predicted"/>
<dbReference type="AlphaFoldDB" id="A0A2Z4RV70"/>
<protein>
    <submittedName>
        <fullName evidence="2">Uncharacterized protein</fullName>
    </submittedName>
</protein>
<sequence length="267" mass="29813">MAQDTFHYPDTDRNLLYSAVLKSVAELGFKLKFSDRAGGVISCDSKWSMKSFGQQINLTIATGSPGAVLTISTFSGQAFDWGEGKSIIQSLKNAVDKQFEATVDTPVTAPPPATQALTKDLADEHRAQAQSLRETGIIRQKDHRTDIFRISLFGVVAGFVLMYFQPQNVKALWLLGLGFGGLAVWYVWGMFMPKQCVRCSKHTVNCLSSVDTLVGVRTEQRSVTNLNTRQTEWARVTVSDMENRSKYRCTSCKHEWTETNYYKKDGG</sequence>
<feature type="transmembrane region" description="Helical" evidence="1">
    <location>
        <begin position="147"/>
        <end position="165"/>
    </location>
</feature>
<reference evidence="2 3" key="1">
    <citation type="submission" date="2018-05" db="EMBL/GenBank/DDBJ databases">
        <title>Whole genome sequence of Pseudomonas putida JBC17.</title>
        <authorList>
            <person name="Lee Y.H."/>
            <person name="David K."/>
        </authorList>
    </citation>
    <scope>NUCLEOTIDE SEQUENCE [LARGE SCALE GENOMIC DNA]</scope>
    <source>
        <strain evidence="2 3">JBC17</strain>
    </source>
</reference>
<dbReference type="RefSeq" id="WP_110967270.1">
    <property type="nucleotide sequence ID" value="NZ_CP029693.1"/>
</dbReference>
<keyword evidence="1" id="KW-0812">Transmembrane</keyword>